<sequence>MLRNTLAAPVAGALLSVASPSPSSTLPVTPKVDSARYLSQTLQLYPRYIHDVPQVTALPTEVAEQRRIRLGDGTGTTYAAAAIGLRRPCRVSVFFDDCVGATHLESLQSILEAARPREEQAKQEVERLYRESADLRRRWSEDTGRWCRRKIELRKYIQILTRQLPSSANGVMLPIVPNDTPPSIYATNASLSQPPSPFPGLAPESQLPTQPQSPASHSHPGSQPPGSIHGPLSPFTQQGFPIVHSWHQRMQRGQERWPCLLQLLHILQYSAVTTFSVVVTAVFWVPLHPLPLSLPPLWRVHPDEKELPWVMLALVATAIHCAIKERTDGTCTPGLFTVYWQTSIPLLIQLLGIPDIDLSLMLI</sequence>
<evidence type="ECO:0000259" key="2">
    <source>
        <dbReference type="Pfam" id="PF20149"/>
    </source>
</evidence>
<dbReference type="AlphaFoldDB" id="A0A167WYN2"/>
<dbReference type="Pfam" id="PF20149">
    <property type="entry name" value="DUF6532"/>
    <property type="match status" value="1"/>
</dbReference>
<organism evidence="3 4">
    <name type="scientific">Athelia psychrophila</name>
    <dbReference type="NCBI Taxonomy" id="1759441"/>
    <lineage>
        <taxon>Eukaryota</taxon>
        <taxon>Fungi</taxon>
        <taxon>Dikarya</taxon>
        <taxon>Basidiomycota</taxon>
        <taxon>Agaricomycotina</taxon>
        <taxon>Agaricomycetes</taxon>
        <taxon>Agaricomycetidae</taxon>
        <taxon>Atheliales</taxon>
        <taxon>Atheliaceae</taxon>
        <taxon>Athelia</taxon>
    </lineage>
</organism>
<keyword evidence="4" id="KW-1185">Reference proteome</keyword>
<evidence type="ECO:0000313" key="3">
    <source>
        <dbReference type="EMBL" id="KZP06631.1"/>
    </source>
</evidence>
<evidence type="ECO:0000256" key="1">
    <source>
        <dbReference type="SAM" id="MobiDB-lite"/>
    </source>
</evidence>
<dbReference type="InterPro" id="IPR045341">
    <property type="entry name" value="DUF6532"/>
</dbReference>
<dbReference type="Proteomes" id="UP000076532">
    <property type="component" value="Unassembled WGS sequence"/>
</dbReference>
<protein>
    <recommendedName>
        <fullName evidence="2">DUF6532 domain-containing protein</fullName>
    </recommendedName>
</protein>
<evidence type="ECO:0000313" key="4">
    <source>
        <dbReference type="Proteomes" id="UP000076532"/>
    </source>
</evidence>
<dbReference type="STRING" id="436010.A0A167WYN2"/>
<dbReference type="EMBL" id="KV417779">
    <property type="protein sequence ID" value="KZP06631.1"/>
    <property type="molecule type" value="Genomic_DNA"/>
</dbReference>
<reference evidence="3 4" key="1">
    <citation type="journal article" date="2016" name="Mol. Biol. Evol.">
        <title>Comparative Genomics of Early-Diverging Mushroom-Forming Fungi Provides Insights into the Origins of Lignocellulose Decay Capabilities.</title>
        <authorList>
            <person name="Nagy L.G."/>
            <person name="Riley R."/>
            <person name="Tritt A."/>
            <person name="Adam C."/>
            <person name="Daum C."/>
            <person name="Floudas D."/>
            <person name="Sun H."/>
            <person name="Yadav J.S."/>
            <person name="Pangilinan J."/>
            <person name="Larsson K.H."/>
            <person name="Matsuura K."/>
            <person name="Barry K."/>
            <person name="Labutti K."/>
            <person name="Kuo R."/>
            <person name="Ohm R.A."/>
            <person name="Bhattacharya S.S."/>
            <person name="Shirouzu T."/>
            <person name="Yoshinaga Y."/>
            <person name="Martin F.M."/>
            <person name="Grigoriev I.V."/>
            <person name="Hibbett D.S."/>
        </authorList>
    </citation>
    <scope>NUCLEOTIDE SEQUENCE [LARGE SCALE GENOMIC DNA]</scope>
    <source>
        <strain evidence="3 4">CBS 109695</strain>
    </source>
</reference>
<feature type="region of interest" description="Disordered" evidence="1">
    <location>
        <begin position="184"/>
        <end position="231"/>
    </location>
</feature>
<accession>A0A167WYN2</accession>
<feature type="domain" description="DUF6532" evidence="2">
    <location>
        <begin position="300"/>
        <end position="337"/>
    </location>
</feature>
<dbReference type="OrthoDB" id="3071207at2759"/>
<feature type="compositionally biased region" description="Low complexity" evidence="1">
    <location>
        <begin position="208"/>
        <end position="231"/>
    </location>
</feature>
<name>A0A167WYN2_9AGAM</name>
<gene>
    <name evidence="3" type="ORF">FIBSPDRAFT_902667</name>
</gene>
<proteinExistence type="predicted"/>